<dbReference type="PANTHER" id="PTHR11851">
    <property type="entry name" value="METALLOPROTEASE"/>
    <property type="match status" value="1"/>
</dbReference>
<dbReference type="InterPro" id="IPR011249">
    <property type="entry name" value="Metalloenz_LuxS/M16"/>
</dbReference>
<dbReference type="InterPro" id="IPR050361">
    <property type="entry name" value="MPP/UQCRC_Complex"/>
</dbReference>
<feature type="domain" description="Peptidase M16 C-terminal" evidence="1">
    <location>
        <begin position="183"/>
        <end position="361"/>
    </location>
</feature>
<sequence length="447" mass="48735">MQEVIRKQIMPDTNLTCVKTDKFKTCCLSVNLITKLDKDTAAKNALLPRVLLRGTATHPDMEQVNSYLDELYGARILPMVRKKGEKHCIGFLADFIDDDFVPKGENILEKTAALLGEMLLAPATHGGLLISDYVESEKKNLIDDIRAGINDKRSYSLDRLFELMCDHEPFGINRLGDEKNAETITAASLTKHYKSIIAASRIEIFYCGAHEPARVEAALLGSLEALPRAGRAEDIATDVRLEATAKEPRTFTDKLDVNQGKLTVGFRLGKTMLSPNYAALMVFNAIYGGSVTSKLFLNVREKLSLCYYASSIVEKHKGIMAVASGVEFAKFDEALREILAQLDAIRRGEISDWELVSAKRAVITSIKSTMDRPTGLEELFFDQSIASIKYTPDELAGLCDAVTAKEVADIASGIETDMIYYLTGTNSSAGTGSPAVAAGAGNGGEKA</sequence>
<evidence type="ECO:0000313" key="3">
    <source>
        <dbReference type="Proteomes" id="UP000183995"/>
    </source>
</evidence>
<dbReference type="Proteomes" id="UP000183995">
    <property type="component" value="Unassembled WGS sequence"/>
</dbReference>
<dbReference type="AlphaFoldDB" id="A0A1M5TDW1"/>
<evidence type="ECO:0000313" key="2">
    <source>
        <dbReference type="EMBL" id="SHH48909.1"/>
    </source>
</evidence>
<organism evidence="2 3">
    <name type="scientific">Sporobacter termitidis DSM 10068</name>
    <dbReference type="NCBI Taxonomy" id="1123282"/>
    <lineage>
        <taxon>Bacteria</taxon>
        <taxon>Bacillati</taxon>
        <taxon>Bacillota</taxon>
        <taxon>Clostridia</taxon>
        <taxon>Eubacteriales</taxon>
        <taxon>Oscillospiraceae</taxon>
        <taxon>Sporobacter</taxon>
    </lineage>
</organism>
<dbReference type="InterPro" id="IPR007863">
    <property type="entry name" value="Peptidase_M16_C"/>
</dbReference>
<dbReference type="STRING" id="1123282.SAMN02745823_00051"/>
<protein>
    <submittedName>
        <fullName evidence="2">Predicted Zn-dependent peptidase</fullName>
    </submittedName>
</protein>
<dbReference type="EMBL" id="FQXV01000001">
    <property type="protein sequence ID" value="SHH48909.1"/>
    <property type="molecule type" value="Genomic_DNA"/>
</dbReference>
<dbReference type="OrthoDB" id="9762085at2"/>
<dbReference type="Gene3D" id="3.30.830.10">
    <property type="entry name" value="Metalloenzyme, LuxS/M16 peptidase-like"/>
    <property type="match status" value="2"/>
</dbReference>
<proteinExistence type="predicted"/>
<dbReference type="RefSeq" id="WP_084726120.1">
    <property type="nucleotide sequence ID" value="NZ_FQXV01000001.1"/>
</dbReference>
<dbReference type="NCBIfam" id="NF047422">
    <property type="entry name" value="YfmF_fam"/>
    <property type="match status" value="1"/>
</dbReference>
<gene>
    <name evidence="2" type="ORF">SAMN02745823_00051</name>
</gene>
<reference evidence="2 3" key="1">
    <citation type="submission" date="2016-11" db="EMBL/GenBank/DDBJ databases">
        <authorList>
            <person name="Jaros S."/>
            <person name="Januszkiewicz K."/>
            <person name="Wedrychowicz H."/>
        </authorList>
    </citation>
    <scope>NUCLEOTIDE SEQUENCE [LARGE SCALE GENOMIC DNA]</scope>
    <source>
        <strain evidence="2 3">DSM 10068</strain>
    </source>
</reference>
<accession>A0A1M5TDW1</accession>
<name>A0A1M5TDW1_9FIRM</name>
<dbReference type="PANTHER" id="PTHR11851:SF186">
    <property type="entry name" value="INACTIVE METALLOPROTEASE YMFF-RELATED"/>
    <property type="match status" value="1"/>
</dbReference>
<keyword evidence="3" id="KW-1185">Reference proteome</keyword>
<dbReference type="SUPFAM" id="SSF63411">
    <property type="entry name" value="LuxS/MPP-like metallohydrolase"/>
    <property type="match status" value="2"/>
</dbReference>
<dbReference type="GO" id="GO:0046872">
    <property type="term" value="F:metal ion binding"/>
    <property type="evidence" value="ECO:0007669"/>
    <property type="project" value="InterPro"/>
</dbReference>
<evidence type="ECO:0000259" key="1">
    <source>
        <dbReference type="Pfam" id="PF05193"/>
    </source>
</evidence>
<dbReference type="Pfam" id="PF05193">
    <property type="entry name" value="Peptidase_M16_C"/>
    <property type="match status" value="1"/>
</dbReference>